<protein>
    <submittedName>
        <fullName evidence="2">Uncharacterized protein</fullName>
    </submittedName>
</protein>
<gene>
    <name evidence="2" type="ORF">OLEA9_A064308</name>
</gene>
<proteinExistence type="predicted"/>
<dbReference type="AlphaFoldDB" id="A0A8S0VKT7"/>
<feature type="region of interest" description="Disordered" evidence="1">
    <location>
        <begin position="24"/>
        <end position="50"/>
    </location>
</feature>
<name>A0A8S0VKT7_OLEEU</name>
<feature type="non-terminal residue" evidence="2">
    <location>
        <position position="50"/>
    </location>
</feature>
<reference evidence="2 3" key="1">
    <citation type="submission" date="2019-12" db="EMBL/GenBank/DDBJ databases">
        <authorList>
            <person name="Alioto T."/>
            <person name="Alioto T."/>
            <person name="Gomez Garrido J."/>
        </authorList>
    </citation>
    <scope>NUCLEOTIDE SEQUENCE [LARGE SCALE GENOMIC DNA]</scope>
</reference>
<evidence type="ECO:0000256" key="1">
    <source>
        <dbReference type="SAM" id="MobiDB-lite"/>
    </source>
</evidence>
<dbReference type="EMBL" id="CACTIH010009714">
    <property type="protein sequence ID" value="CAA3032838.1"/>
    <property type="molecule type" value="Genomic_DNA"/>
</dbReference>
<keyword evidence="3" id="KW-1185">Reference proteome</keyword>
<evidence type="ECO:0000313" key="3">
    <source>
        <dbReference type="Proteomes" id="UP000594638"/>
    </source>
</evidence>
<dbReference type="Proteomes" id="UP000594638">
    <property type="component" value="Unassembled WGS sequence"/>
</dbReference>
<comment type="caution">
    <text evidence="2">The sequence shown here is derived from an EMBL/GenBank/DDBJ whole genome shotgun (WGS) entry which is preliminary data.</text>
</comment>
<sequence>PGTINTGVVLTPLIVSLNVVLRTSHMNPPKLPPRRDPPPVPPRPDNHSNP</sequence>
<accession>A0A8S0VKT7</accession>
<evidence type="ECO:0000313" key="2">
    <source>
        <dbReference type="EMBL" id="CAA3032838.1"/>
    </source>
</evidence>
<dbReference type="Gramene" id="OE9A064308T1">
    <property type="protein sequence ID" value="OE9A064308C1"/>
    <property type="gene ID" value="OE9A064308"/>
</dbReference>
<feature type="non-terminal residue" evidence="2">
    <location>
        <position position="1"/>
    </location>
</feature>
<organism evidence="2 3">
    <name type="scientific">Olea europaea subsp. europaea</name>
    <dbReference type="NCBI Taxonomy" id="158383"/>
    <lineage>
        <taxon>Eukaryota</taxon>
        <taxon>Viridiplantae</taxon>
        <taxon>Streptophyta</taxon>
        <taxon>Embryophyta</taxon>
        <taxon>Tracheophyta</taxon>
        <taxon>Spermatophyta</taxon>
        <taxon>Magnoliopsida</taxon>
        <taxon>eudicotyledons</taxon>
        <taxon>Gunneridae</taxon>
        <taxon>Pentapetalae</taxon>
        <taxon>asterids</taxon>
        <taxon>lamiids</taxon>
        <taxon>Lamiales</taxon>
        <taxon>Oleaceae</taxon>
        <taxon>Oleeae</taxon>
        <taxon>Olea</taxon>
    </lineage>
</organism>